<dbReference type="EMBL" id="NTFS01000718">
    <property type="protein sequence ID" value="PAX45736.1"/>
    <property type="molecule type" value="Genomic_DNA"/>
</dbReference>
<evidence type="ECO:0000313" key="2">
    <source>
        <dbReference type="Proteomes" id="UP000218238"/>
    </source>
</evidence>
<dbReference type="AlphaFoldDB" id="A0A2A2TA23"/>
<dbReference type="Proteomes" id="UP000218238">
    <property type="component" value="Unassembled WGS sequence"/>
</dbReference>
<accession>A0A2A2TA23</accession>
<dbReference type="RefSeq" id="WP_095725093.1">
    <property type="nucleotide sequence ID" value="NZ_NTFS01000718.1"/>
</dbReference>
<protein>
    <submittedName>
        <fullName evidence="1">Uncharacterized protein</fullName>
    </submittedName>
</protein>
<reference evidence="1 2" key="1">
    <citation type="submission" date="2017-08" db="EMBL/GenBank/DDBJ databases">
        <title>Draft genome sequence of filamentous cyanobacterium Calothrix elsteri CCALA 953.</title>
        <authorList>
            <person name="Gagunashvili A.N."/>
            <person name="Elster J."/>
            <person name="Andresson O.S."/>
        </authorList>
    </citation>
    <scope>NUCLEOTIDE SEQUENCE [LARGE SCALE GENOMIC DNA]</scope>
    <source>
        <strain evidence="1 2">CCALA 953</strain>
    </source>
</reference>
<evidence type="ECO:0000313" key="1">
    <source>
        <dbReference type="EMBL" id="PAX45736.1"/>
    </source>
</evidence>
<keyword evidence="2" id="KW-1185">Reference proteome</keyword>
<dbReference type="OrthoDB" id="495928at2"/>
<comment type="caution">
    <text evidence="1">The sequence shown here is derived from an EMBL/GenBank/DDBJ whole genome shotgun (WGS) entry which is preliminary data.</text>
</comment>
<organism evidence="1 2">
    <name type="scientific">Brunnivagina elsteri CCALA 953</name>
    <dbReference type="NCBI Taxonomy" id="987040"/>
    <lineage>
        <taxon>Bacteria</taxon>
        <taxon>Bacillati</taxon>
        <taxon>Cyanobacteriota</taxon>
        <taxon>Cyanophyceae</taxon>
        <taxon>Nostocales</taxon>
        <taxon>Calotrichaceae</taxon>
        <taxon>Brunnivagina</taxon>
    </lineage>
</organism>
<gene>
    <name evidence="1" type="ORF">CK510_30190</name>
</gene>
<proteinExistence type="predicted"/>
<name>A0A2A2TA23_9CYAN</name>
<sequence length="115" mass="13069">MTASNIKQQIVEYLEALPSEEVKIILLKWLTGSDGDLEDFERLLTNQSIQEIEKSFEYGDIDAESNFQPLTETQMIQQSKSVLETYQCKGSGVAHNRVREWADSLGTDEELPCPK</sequence>